<organism evidence="2 3">
    <name type="scientific">Paraglomus occultum</name>
    <dbReference type="NCBI Taxonomy" id="144539"/>
    <lineage>
        <taxon>Eukaryota</taxon>
        <taxon>Fungi</taxon>
        <taxon>Fungi incertae sedis</taxon>
        <taxon>Mucoromycota</taxon>
        <taxon>Glomeromycotina</taxon>
        <taxon>Glomeromycetes</taxon>
        <taxon>Paraglomerales</taxon>
        <taxon>Paraglomeraceae</taxon>
        <taxon>Paraglomus</taxon>
    </lineage>
</organism>
<gene>
    <name evidence="2" type="ORF">POCULU_LOCUS7340</name>
</gene>
<keyword evidence="3" id="KW-1185">Reference proteome</keyword>
<sequence>GPELSQTTDTVPTNASGNPVSAPSGTKSSRCADIELWMSQTTGTAAVHMPTNASSNILRRVSSNLKGCVVVKTGPRVVSDHSHLCRPTRPAIPSHTIQHRVVDLSATQPAKKTQYGNKTCYEIKSHTSRNVRSKREPDIVDRGGWLKLMVSSR</sequence>
<reference evidence="2" key="1">
    <citation type="submission" date="2021-06" db="EMBL/GenBank/DDBJ databases">
        <authorList>
            <person name="Kallberg Y."/>
            <person name="Tangrot J."/>
            <person name="Rosling A."/>
        </authorList>
    </citation>
    <scope>NUCLEOTIDE SEQUENCE</scope>
    <source>
        <strain evidence="2">IA702</strain>
    </source>
</reference>
<evidence type="ECO:0000313" key="3">
    <source>
        <dbReference type="Proteomes" id="UP000789572"/>
    </source>
</evidence>
<dbReference type="AlphaFoldDB" id="A0A9N9GFJ8"/>
<evidence type="ECO:0000313" key="2">
    <source>
        <dbReference type="EMBL" id="CAG8598475.1"/>
    </source>
</evidence>
<dbReference type="EMBL" id="CAJVPJ010001631">
    <property type="protein sequence ID" value="CAG8598475.1"/>
    <property type="molecule type" value="Genomic_DNA"/>
</dbReference>
<name>A0A9N9GFJ8_9GLOM</name>
<comment type="caution">
    <text evidence="2">The sequence shown here is derived from an EMBL/GenBank/DDBJ whole genome shotgun (WGS) entry which is preliminary data.</text>
</comment>
<accession>A0A9N9GFJ8</accession>
<feature type="non-terminal residue" evidence="2">
    <location>
        <position position="153"/>
    </location>
</feature>
<feature type="region of interest" description="Disordered" evidence="1">
    <location>
        <begin position="1"/>
        <end position="28"/>
    </location>
</feature>
<evidence type="ECO:0000256" key="1">
    <source>
        <dbReference type="SAM" id="MobiDB-lite"/>
    </source>
</evidence>
<dbReference type="Proteomes" id="UP000789572">
    <property type="component" value="Unassembled WGS sequence"/>
</dbReference>
<proteinExistence type="predicted"/>
<protein>
    <submittedName>
        <fullName evidence="2">5749_t:CDS:1</fullName>
    </submittedName>
</protein>